<organism evidence="1">
    <name type="scientific">hydrothermal vent metagenome</name>
    <dbReference type="NCBI Taxonomy" id="652676"/>
    <lineage>
        <taxon>unclassified sequences</taxon>
        <taxon>metagenomes</taxon>
        <taxon>ecological metagenomes</taxon>
    </lineage>
</organism>
<dbReference type="AlphaFoldDB" id="A0A1W1C8J3"/>
<dbReference type="NCBIfam" id="NF046038">
    <property type="entry name" value="NGK_0946_fam"/>
    <property type="match status" value="1"/>
</dbReference>
<sequence>MNIVKLALSITTATLAIISIQACTPKTAGVDSAYLNKNRGAAGAQISKAEAEQYSRQQGLTADEIRLENMKRHQTTDAIQEGASATKSAVGAIDSVKGLLNSF</sequence>
<evidence type="ECO:0008006" key="2">
    <source>
        <dbReference type="Google" id="ProtNLM"/>
    </source>
</evidence>
<reference evidence="1" key="1">
    <citation type="submission" date="2016-10" db="EMBL/GenBank/DDBJ databases">
        <authorList>
            <person name="de Groot N.N."/>
        </authorList>
    </citation>
    <scope>NUCLEOTIDE SEQUENCE</scope>
</reference>
<gene>
    <name evidence="1" type="ORF">MNB_SV-12-1546</name>
</gene>
<name>A0A1W1C8J3_9ZZZZ</name>
<proteinExistence type="predicted"/>
<protein>
    <recommendedName>
        <fullName evidence="2">Lipoprotein</fullName>
    </recommendedName>
</protein>
<accession>A0A1W1C8J3</accession>
<evidence type="ECO:0000313" key="1">
    <source>
        <dbReference type="EMBL" id="SFV62077.1"/>
    </source>
</evidence>
<dbReference type="EMBL" id="FPHE01000111">
    <property type="protein sequence ID" value="SFV62077.1"/>
    <property type="molecule type" value="Genomic_DNA"/>
</dbReference>
<dbReference type="PROSITE" id="PS51257">
    <property type="entry name" value="PROKAR_LIPOPROTEIN"/>
    <property type="match status" value="1"/>
</dbReference>